<gene>
    <name evidence="4" type="ORF">H8L32_04475</name>
</gene>
<dbReference type="PANTHER" id="PTHR37826:SF2">
    <property type="entry name" value="ZINC-RIBBON DOMAIN-CONTAINING PROTEIN"/>
    <property type="match status" value="1"/>
</dbReference>
<keyword evidence="5" id="KW-1185">Reference proteome</keyword>
<dbReference type="InterPro" id="IPR025640">
    <property type="entry name" value="GYF_2"/>
</dbReference>
<dbReference type="InterPro" id="IPR033880">
    <property type="entry name" value="SPFH_YdjI"/>
</dbReference>
<dbReference type="InterPro" id="IPR036013">
    <property type="entry name" value="Band_7/SPFH_dom_sf"/>
</dbReference>
<dbReference type="SUPFAM" id="SSF117892">
    <property type="entry name" value="Band 7/SPFH domain"/>
    <property type="match status" value="1"/>
</dbReference>
<evidence type="ECO:0000259" key="3">
    <source>
        <dbReference type="Pfam" id="PF14237"/>
    </source>
</evidence>
<evidence type="ECO:0000313" key="5">
    <source>
        <dbReference type="Proteomes" id="UP000650424"/>
    </source>
</evidence>
<dbReference type="Pfam" id="PF13421">
    <property type="entry name" value="Band_7_1"/>
    <property type="match status" value="1"/>
</dbReference>
<reference evidence="4 5" key="1">
    <citation type="submission" date="2020-08" db="EMBL/GenBank/DDBJ databases">
        <title>Novel species isolated from subtropical streams in China.</title>
        <authorList>
            <person name="Lu H."/>
        </authorList>
    </citation>
    <scope>NUCLEOTIDE SEQUENCE [LARGE SCALE GENOMIC DNA]</scope>
    <source>
        <strain evidence="4 5">CY18W</strain>
    </source>
</reference>
<dbReference type="PANTHER" id="PTHR37826">
    <property type="entry name" value="FLOTILLIN BAND_7_5 DOMAIN PROTEIN"/>
    <property type="match status" value="1"/>
</dbReference>
<proteinExistence type="predicted"/>
<dbReference type="Gene3D" id="3.30.479.30">
    <property type="entry name" value="Band 7 domain"/>
    <property type="match status" value="1"/>
</dbReference>
<dbReference type="EMBL" id="JACOGF010000002">
    <property type="protein sequence ID" value="MBC3916720.1"/>
    <property type="molecule type" value="Genomic_DNA"/>
</dbReference>
<organism evidence="4 5">
    <name type="scientific">Undibacterium hunanense</name>
    <dbReference type="NCBI Taxonomy" id="2762292"/>
    <lineage>
        <taxon>Bacteria</taxon>
        <taxon>Pseudomonadati</taxon>
        <taxon>Pseudomonadota</taxon>
        <taxon>Betaproteobacteria</taxon>
        <taxon>Burkholderiales</taxon>
        <taxon>Oxalobacteraceae</taxon>
        <taxon>Undibacterium</taxon>
    </lineage>
</organism>
<dbReference type="RefSeq" id="WP_186945965.1">
    <property type="nucleotide sequence ID" value="NZ_JACOGF010000002.1"/>
</dbReference>
<evidence type="ECO:0000313" key="4">
    <source>
        <dbReference type="EMBL" id="MBC3916720.1"/>
    </source>
</evidence>
<evidence type="ECO:0000259" key="2">
    <source>
        <dbReference type="Pfam" id="PF13421"/>
    </source>
</evidence>
<dbReference type="CDD" id="cd03408">
    <property type="entry name" value="SPFH_like_u1"/>
    <property type="match status" value="1"/>
</dbReference>
<evidence type="ECO:0000256" key="1">
    <source>
        <dbReference type="SAM" id="MobiDB-lite"/>
    </source>
</evidence>
<name>A0ABR6ZLD9_9BURK</name>
<comment type="caution">
    <text evidence="4">The sequence shown here is derived from an EMBL/GenBank/DDBJ whole genome shotgun (WGS) entry which is preliminary data.</text>
</comment>
<sequence length="384" mass="41517">MGLWNKLSNEFIDIVEWLDDSPDVMVHRFERYQNEIKMGAKLTVREGQIAVMVNEGQMGKGQVADVFMPGMYDLSTENMPLLSTLKGWKYGFNSPFKAEVYFFKTTRFTNLKWGTAGPATMRDPEFGVVRVTAFGIYGIRIVDAKAMLSELVGTKADFTTQDIEENLRGKIGMRIKEVMPEIGVPVIDLEAKVTEVGKRIQEKIAADFVQFGLELCEVQVQDIGLPEEVEKAIDQQGAMRVIGNMNQFAQYQGAQALRDAAQNPGMAGAMMGVGVGGMLSQSMGTMFGNNPQPAAAPAASPVSAPAASGGMPPPLPTAVQYFVAQNGAQTGPFDLPVLQSHVAGGSLTRDSLVWRQGMAAWGKAGEQSDLSGLFAAMPPPLLPQ</sequence>
<protein>
    <submittedName>
        <fullName evidence="4">SPFH domain-containing protein</fullName>
    </submittedName>
</protein>
<accession>A0ABR6ZLD9</accession>
<feature type="domain" description="GYF" evidence="3">
    <location>
        <begin position="321"/>
        <end position="370"/>
    </location>
</feature>
<dbReference type="Pfam" id="PF14237">
    <property type="entry name" value="GYF_2"/>
    <property type="match status" value="1"/>
</dbReference>
<feature type="region of interest" description="Disordered" evidence="1">
    <location>
        <begin position="292"/>
        <end position="311"/>
    </location>
</feature>
<dbReference type="Proteomes" id="UP000650424">
    <property type="component" value="Unassembled WGS sequence"/>
</dbReference>
<feature type="domain" description="SPFH" evidence="2">
    <location>
        <begin position="26"/>
        <end position="241"/>
    </location>
</feature>
<feature type="compositionally biased region" description="Low complexity" evidence="1">
    <location>
        <begin position="292"/>
        <end position="310"/>
    </location>
</feature>